<name>A0A2M4D3L1_ANODA</name>
<accession>A0A2M4D3L1</accession>
<evidence type="ECO:0000256" key="1">
    <source>
        <dbReference type="SAM" id="SignalP"/>
    </source>
</evidence>
<feature type="signal peptide" evidence="1">
    <location>
        <begin position="1"/>
        <end position="28"/>
    </location>
</feature>
<evidence type="ECO:0000313" key="2">
    <source>
        <dbReference type="EMBL" id="MBW72126.1"/>
    </source>
</evidence>
<keyword evidence="1" id="KW-0732">Signal</keyword>
<proteinExistence type="predicted"/>
<sequence>MLITRSAWLNPSAEPMAMLLICLFSSAAKSSTRDDASYPVTEHSKAGVLLVISLSTQAAKSSSFSAWGIKSSPSTVDTKRWAAAITRSGRNAWISSS</sequence>
<feature type="chain" id="PRO_5014714455" evidence="1">
    <location>
        <begin position="29"/>
        <end position="97"/>
    </location>
</feature>
<dbReference type="EMBL" id="GGFL01007948">
    <property type="protein sequence ID" value="MBW72126.1"/>
    <property type="molecule type" value="Transcribed_RNA"/>
</dbReference>
<protein>
    <submittedName>
        <fullName evidence="2">Putative secreted protein</fullName>
    </submittedName>
</protein>
<dbReference type="AlphaFoldDB" id="A0A2M4D3L1"/>
<organism evidence="2">
    <name type="scientific">Anopheles darlingi</name>
    <name type="common">Mosquito</name>
    <dbReference type="NCBI Taxonomy" id="43151"/>
    <lineage>
        <taxon>Eukaryota</taxon>
        <taxon>Metazoa</taxon>
        <taxon>Ecdysozoa</taxon>
        <taxon>Arthropoda</taxon>
        <taxon>Hexapoda</taxon>
        <taxon>Insecta</taxon>
        <taxon>Pterygota</taxon>
        <taxon>Neoptera</taxon>
        <taxon>Endopterygota</taxon>
        <taxon>Diptera</taxon>
        <taxon>Nematocera</taxon>
        <taxon>Culicoidea</taxon>
        <taxon>Culicidae</taxon>
        <taxon>Anophelinae</taxon>
        <taxon>Anopheles</taxon>
    </lineage>
</organism>
<reference evidence="2" key="1">
    <citation type="submission" date="2018-01" db="EMBL/GenBank/DDBJ databases">
        <title>An insight into the sialome of Amazonian anophelines.</title>
        <authorList>
            <person name="Ribeiro J.M."/>
            <person name="Scarpassa V."/>
            <person name="Calvo E."/>
        </authorList>
    </citation>
    <scope>NUCLEOTIDE SEQUENCE</scope>
</reference>